<dbReference type="GO" id="GO:0005743">
    <property type="term" value="C:mitochondrial inner membrane"/>
    <property type="evidence" value="ECO:0007669"/>
    <property type="project" value="UniProtKB-SubCell"/>
</dbReference>
<dbReference type="InterPro" id="IPR004572">
    <property type="entry name" value="Protoporphyrinogen_oxidase"/>
</dbReference>
<evidence type="ECO:0000256" key="6">
    <source>
        <dbReference type="ARBA" id="ARBA00022827"/>
    </source>
</evidence>
<dbReference type="Proteomes" id="UP000319257">
    <property type="component" value="Unassembled WGS sequence"/>
</dbReference>
<comment type="subcellular location">
    <subcellularLocation>
        <location evidence="11">Mitochondrion inner membrane</location>
    </subcellularLocation>
</comment>
<feature type="region of interest" description="Disordered" evidence="12">
    <location>
        <begin position="626"/>
        <end position="674"/>
    </location>
</feature>
<evidence type="ECO:0000256" key="4">
    <source>
        <dbReference type="ARBA" id="ARBA00012867"/>
    </source>
</evidence>
<dbReference type="InterPro" id="IPR002937">
    <property type="entry name" value="Amino_oxidase"/>
</dbReference>
<evidence type="ECO:0000256" key="10">
    <source>
        <dbReference type="ARBA" id="ARBA00047554"/>
    </source>
</evidence>
<dbReference type="PANTHER" id="PTHR42923:SF3">
    <property type="entry name" value="PROTOPORPHYRINOGEN OXIDASE"/>
    <property type="match status" value="1"/>
</dbReference>
<dbReference type="Gene3D" id="3.50.50.60">
    <property type="entry name" value="FAD/NAD(P)-binding domain"/>
    <property type="match status" value="1"/>
</dbReference>
<comment type="pathway">
    <text evidence="2 11">Porphyrin-containing compound metabolism; protoporphyrin-IX biosynthesis; protoporphyrin-IX from protoporphyrinogen-IX: step 1/1.</text>
</comment>
<evidence type="ECO:0000256" key="11">
    <source>
        <dbReference type="RuleBase" id="RU367069"/>
    </source>
</evidence>
<comment type="cofactor">
    <cofactor evidence="11">
        <name>FAD</name>
        <dbReference type="ChEBI" id="CHEBI:57692"/>
    </cofactor>
    <text evidence="11">Binds 1 FAD per subunit.</text>
</comment>
<keyword evidence="9 11" id="KW-0627">Porphyrin biosynthesis</keyword>
<dbReference type="GO" id="GO:0006782">
    <property type="term" value="P:protoporphyrinogen IX biosynthetic process"/>
    <property type="evidence" value="ECO:0007669"/>
    <property type="project" value="UniProtKB-UniRule"/>
</dbReference>
<evidence type="ECO:0000259" key="13">
    <source>
        <dbReference type="Pfam" id="PF01593"/>
    </source>
</evidence>
<name>A0A507AQZ7_9PEZI</name>
<sequence length="691" mass="75733">MAMPPRLQDRAVLALLRIYGTSTRCLQARHASPRLPMRQVSSLVARSAGFTRTAAFPAGVEEGQSSPASHGGSRRSYASSTSPAKQQQQQQQQQPPREIAVLGGGLTGLTTAYYLNKFVPSAKVTVYEASDRLGGWVDSQRFAAEGRGGSEVKGIFERGPRAVPALGQTNRYDDLVLYELVQDLGLQTEMFNIPRGEEGLPNQYIYYPDHLENVKLKMPTKNDSLATWVGAAVNILHAALTRPIFKGAPTAFVNFVLGYGKRSPAGQASGAVADESIGDWLLRRTGRREPVDNMVGAMMHGIYGGDVWKLSVFQSPMQSMWLKDNLRGRGKLVFEKDLDLFQDLYYNGDAEYKKMVRNSMNFGLIGFNDGFGTLTDAITRRLKTDSKVKFKLGEPVTDISYNEPTGRIKIKTSKSKTGVAYDKVISTILAKDLYAITNNKLPSLRNEQATSIMLVNLFYPKRDLIRPHRGFGYLVPSSVAYDLNPEGALGVIFDSDHQDFMRGANNADEVRGTKLTVMLGGHHWDWLPRDRWPSRDEAVLMGRAVVARHLGIPPDEPLAAAGAKLCWQCIPQQHVGHTTRMQGARGELERAFRGGLAVAGPSYTPPGVLPSLRAGRDAAMAAAGKGYRTHKGTSRMTHVGETGLGQFRAGGEGEGEGEEADDGSSDGERVLRSEVLPFRHGYARGLYPEDE</sequence>
<proteinExistence type="inferred from homology"/>
<keyword evidence="5 11" id="KW-0285">Flavoprotein</keyword>
<evidence type="ECO:0000313" key="15">
    <source>
        <dbReference type="Proteomes" id="UP000319257"/>
    </source>
</evidence>
<comment type="caution">
    <text evidence="14">The sequence shown here is derived from an EMBL/GenBank/DDBJ whole genome shotgun (WGS) entry which is preliminary data.</text>
</comment>
<dbReference type="SUPFAM" id="SSF51905">
    <property type="entry name" value="FAD/NAD(P)-binding domain"/>
    <property type="match status" value="1"/>
</dbReference>
<evidence type="ECO:0000256" key="1">
    <source>
        <dbReference type="ARBA" id="ARBA00002600"/>
    </source>
</evidence>
<comment type="function">
    <text evidence="1 11">Catalyzes the 6-electron oxidation of protoporphyrinogen-IX to form protoporphyrin-IX.</text>
</comment>
<comment type="similarity">
    <text evidence="3 11">Belongs to the protoporphyrinogen/coproporphyrinogen oxidase family. Protoporphyrinogen oxidase subfamily.</text>
</comment>
<feature type="compositionally biased region" description="Acidic residues" evidence="12">
    <location>
        <begin position="653"/>
        <end position="665"/>
    </location>
</feature>
<dbReference type="NCBIfam" id="TIGR00562">
    <property type="entry name" value="proto_IX_ox"/>
    <property type="match status" value="1"/>
</dbReference>
<evidence type="ECO:0000256" key="12">
    <source>
        <dbReference type="SAM" id="MobiDB-lite"/>
    </source>
</evidence>
<dbReference type="GeneID" id="41977075"/>
<keyword evidence="6 11" id="KW-0274">FAD</keyword>
<evidence type="ECO:0000256" key="2">
    <source>
        <dbReference type="ARBA" id="ARBA00005073"/>
    </source>
</evidence>
<dbReference type="UniPathway" id="UPA00251">
    <property type="reaction ID" value="UER00324"/>
</dbReference>
<dbReference type="RefSeq" id="XP_030990635.1">
    <property type="nucleotide sequence ID" value="XM_031144614.1"/>
</dbReference>
<dbReference type="FunCoup" id="A0A507AQZ7">
    <property type="interactions" value="495"/>
</dbReference>
<reference evidence="14 15" key="1">
    <citation type="submission" date="2019-06" db="EMBL/GenBank/DDBJ databases">
        <title>Draft genome sequence of the filamentous fungus Phialemoniopsis curvata isolated from diesel fuel.</title>
        <authorList>
            <person name="Varaljay V.A."/>
            <person name="Lyon W.J."/>
            <person name="Crouch A.L."/>
            <person name="Drake C.E."/>
            <person name="Hollomon J.M."/>
            <person name="Nadeau L.J."/>
            <person name="Nunn H.S."/>
            <person name="Stevenson B.S."/>
            <person name="Bojanowski C.L."/>
            <person name="Crookes-Goodson W.J."/>
        </authorList>
    </citation>
    <scope>NUCLEOTIDE SEQUENCE [LARGE SCALE GENOMIC DNA]</scope>
    <source>
        <strain evidence="14 15">D216</strain>
    </source>
</reference>
<gene>
    <name evidence="14" type="ORF">E0L32_009628</name>
</gene>
<keyword evidence="15" id="KW-1185">Reference proteome</keyword>
<keyword evidence="7 11" id="KW-0560">Oxidoreductase</keyword>
<evidence type="ECO:0000256" key="3">
    <source>
        <dbReference type="ARBA" id="ARBA00010551"/>
    </source>
</evidence>
<dbReference type="PANTHER" id="PTHR42923">
    <property type="entry name" value="PROTOPORPHYRINOGEN OXIDASE"/>
    <property type="match status" value="1"/>
</dbReference>
<accession>A0A507AQZ7</accession>
<dbReference type="SUPFAM" id="SSF54373">
    <property type="entry name" value="FAD-linked reductases, C-terminal domain"/>
    <property type="match status" value="1"/>
</dbReference>
<dbReference type="AlphaFoldDB" id="A0A507AQZ7"/>
<dbReference type="InterPro" id="IPR050464">
    <property type="entry name" value="Zeta_carotene_desat/Oxidored"/>
</dbReference>
<keyword evidence="8 11" id="KW-0350">Heme biosynthesis</keyword>
<comment type="catalytic activity">
    <reaction evidence="10 11">
        <text>protoporphyrinogen IX + 3 O2 = protoporphyrin IX + 3 H2O2</text>
        <dbReference type="Rhea" id="RHEA:25576"/>
        <dbReference type="ChEBI" id="CHEBI:15379"/>
        <dbReference type="ChEBI" id="CHEBI:16240"/>
        <dbReference type="ChEBI" id="CHEBI:57306"/>
        <dbReference type="ChEBI" id="CHEBI:57307"/>
        <dbReference type="EC" id="1.3.3.4"/>
    </reaction>
</comment>
<dbReference type="OrthoDB" id="438553at2759"/>
<dbReference type="EMBL" id="SKBQ01000071">
    <property type="protein sequence ID" value="TPX08924.1"/>
    <property type="molecule type" value="Genomic_DNA"/>
</dbReference>
<feature type="region of interest" description="Disordered" evidence="12">
    <location>
        <begin position="56"/>
        <end position="96"/>
    </location>
</feature>
<dbReference type="InterPro" id="IPR036188">
    <property type="entry name" value="FAD/NAD-bd_sf"/>
</dbReference>
<evidence type="ECO:0000256" key="5">
    <source>
        <dbReference type="ARBA" id="ARBA00022630"/>
    </source>
</evidence>
<dbReference type="InParanoid" id="A0A507AQZ7"/>
<dbReference type="Pfam" id="PF01593">
    <property type="entry name" value="Amino_oxidase"/>
    <property type="match status" value="1"/>
</dbReference>
<organism evidence="14 15">
    <name type="scientific">Thyridium curvatum</name>
    <dbReference type="NCBI Taxonomy" id="1093900"/>
    <lineage>
        <taxon>Eukaryota</taxon>
        <taxon>Fungi</taxon>
        <taxon>Dikarya</taxon>
        <taxon>Ascomycota</taxon>
        <taxon>Pezizomycotina</taxon>
        <taxon>Sordariomycetes</taxon>
        <taxon>Sordariomycetidae</taxon>
        <taxon>Thyridiales</taxon>
        <taxon>Thyridiaceae</taxon>
        <taxon>Thyridium</taxon>
    </lineage>
</organism>
<evidence type="ECO:0000256" key="9">
    <source>
        <dbReference type="ARBA" id="ARBA00023244"/>
    </source>
</evidence>
<dbReference type="STRING" id="1093900.A0A507AQZ7"/>
<feature type="compositionally biased region" description="Polar residues" evidence="12">
    <location>
        <begin position="76"/>
        <end position="85"/>
    </location>
</feature>
<feature type="domain" description="Amine oxidase" evidence="13">
    <location>
        <begin position="106"/>
        <end position="520"/>
    </location>
</feature>
<protein>
    <recommendedName>
        <fullName evidence="4 11">Protoporphyrinogen oxidase</fullName>
        <ecNumber evidence="4 11">1.3.3.4</ecNumber>
    </recommendedName>
</protein>
<evidence type="ECO:0000256" key="8">
    <source>
        <dbReference type="ARBA" id="ARBA00023133"/>
    </source>
</evidence>
<evidence type="ECO:0000256" key="7">
    <source>
        <dbReference type="ARBA" id="ARBA00023002"/>
    </source>
</evidence>
<dbReference type="GO" id="GO:0004729">
    <property type="term" value="F:oxygen-dependent protoporphyrinogen oxidase activity"/>
    <property type="evidence" value="ECO:0007669"/>
    <property type="project" value="UniProtKB-UniRule"/>
</dbReference>
<evidence type="ECO:0000313" key="14">
    <source>
        <dbReference type="EMBL" id="TPX08924.1"/>
    </source>
</evidence>
<dbReference type="EC" id="1.3.3.4" evidence="4 11"/>